<evidence type="ECO:0000313" key="2">
    <source>
        <dbReference type="EMBL" id="TDK60165.1"/>
    </source>
</evidence>
<organism evidence="2 3">
    <name type="scientific">Bacillus salipaludis</name>
    <dbReference type="NCBI Taxonomy" id="2547811"/>
    <lineage>
        <taxon>Bacteria</taxon>
        <taxon>Bacillati</taxon>
        <taxon>Bacillota</taxon>
        <taxon>Bacilli</taxon>
        <taxon>Bacillales</taxon>
        <taxon>Bacillaceae</taxon>
        <taxon>Bacillus</taxon>
    </lineage>
</organism>
<keyword evidence="4" id="KW-1185">Reference proteome</keyword>
<reference evidence="2 3" key="1">
    <citation type="submission" date="2019-03" db="EMBL/GenBank/DDBJ databases">
        <title>Bacillus niacini sp. nov. a Nicotinate-Metabolizing Mesophile Isolated from Soil.</title>
        <authorList>
            <person name="Zhang G."/>
        </authorList>
    </citation>
    <scope>NUCLEOTIDE SEQUENCE [LARGE SCALE GENOMIC DNA]</scope>
    <source>
        <strain evidence="2 3">WN066</strain>
    </source>
</reference>
<accession>A0A4R5VPE5</accession>
<evidence type="ECO:0008006" key="5">
    <source>
        <dbReference type="Google" id="ProtNLM"/>
    </source>
</evidence>
<dbReference type="RefSeq" id="WP_133335739.1">
    <property type="nucleotide sequence ID" value="NZ_JAVGVR010000001.1"/>
</dbReference>
<dbReference type="EMBL" id="SMYO01000007">
    <property type="protein sequence ID" value="TDK60165.1"/>
    <property type="molecule type" value="Genomic_DNA"/>
</dbReference>
<protein>
    <recommendedName>
        <fullName evidence="5">Lipoprotein</fullName>
    </recommendedName>
</protein>
<dbReference type="PROSITE" id="PS51257">
    <property type="entry name" value="PROKAR_LIPOPROTEIN"/>
    <property type="match status" value="1"/>
</dbReference>
<comment type="caution">
    <text evidence="2">The sequence shown here is derived from an EMBL/GenBank/DDBJ whole genome shotgun (WGS) entry which is preliminary data.</text>
</comment>
<evidence type="ECO:0000313" key="3">
    <source>
        <dbReference type="Proteomes" id="UP000295132"/>
    </source>
</evidence>
<dbReference type="AlphaFoldDB" id="A0A4R5VPE5"/>
<name>A0A4R5VPE5_9BACI</name>
<evidence type="ECO:0000313" key="1">
    <source>
        <dbReference type="EMBL" id="MDQ6599567.1"/>
    </source>
</evidence>
<gene>
    <name evidence="2" type="ORF">E2K98_15755</name>
    <name evidence="1" type="ORF">RCG21_25050</name>
</gene>
<sequence>MLKKLILLIMASVLFITGCQAVKGVDLNKLVLSSSKINSAESKTTASLDLKYAKSKVKDKDFLKVLTLLDNAKLEVYTKMQDANTVSITGNIILHNKGKIPLRLYMDKKYTVIQLDNAKKPVRVSMDNGTSPDQKLIKDVQTKLMAPVVRNLPNPFPAHLKVTANTTDKVHGVKVKGHRVQAKVYANEVPKLLESFLTNLSKDEKAITDIVNALNEINKVAGDDTKMTADDLRAGIVEFQKMLPELKTDPEFKALLTSKNNVKTDIFLDKHYYERKSYTTLNIGSIPDGEGLTGITLKIKNETWNINKKVKASKIEKYSKYLNENATPEQFLATLDKKKSVLYSAMTSLMYSPSKVLKKSQVKVTNNKGKKADKITVKSLKKGDVIKVYSKTGSLIAAKESTGKTAVLTVKQLGKKSGKVYVSIIRSKHAESSKVSISFKAEKK</sequence>
<dbReference type="Proteomes" id="UP000295132">
    <property type="component" value="Unassembled WGS sequence"/>
</dbReference>
<reference evidence="1" key="2">
    <citation type="submission" date="2023-08" db="EMBL/GenBank/DDBJ databases">
        <title>Nitrogen cycling bacteria in agricultural field soils.</title>
        <authorList>
            <person name="Jang J."/>
        </authorList>
    </citation>
    <scope>NUCLEOTIDE SEQUENCE</scope>
    <source>
        <strain evidence="1">PS3-36</strain>
    </source>
</reference>
<dbReference type="EMBL" id="JAVGVR010000001">
    <property type="protein sequence ID" value="MDQ6599567.1"/>
    <property type="molecule type" value="Genomic_DNA"/>
</dbReference>
<evidence type="ECO:0000313" key="4">
    <source>
        <dbReference type="Proteomes" id="UP001178888"/>
    </source>
</evidence>
<proteinExistence type="predicted"/>
<dbReference type="Proteomes" id="UP001178888">
    <property type="component" value="Unassembled WGS sequence"/>
</dbReference>